<dbReference type="AlphaFoldDB" id="A0A8S3RBU9"/>
<keyword evidence="3" id="KW-1185">Reference proteome</keyword>
<dbReference type="Proteomes" id="UP000683360">
    <property type="component" value="Unassembled WGS sequence"/>
</dbReference>
<dbReference type="EMBL" id="CAJPWZ010001037">
    <property type="protein sequence ID" value="CAG2206044.1"/>
    <property type="molecule type" value="Genomic_DNA"/>
</dbReference>
<evidence type="ECO:0000313" key="3">
    <source>
        <dbReference type="Proteomes" id="UP000683360"/>
    </source>
</evidence>
<dbReference type="OrthoDB" id="5988263at2759"/>
<accession>A0A8S3RBU9</accession>
<reference evidence="2" key="1">
    <citation type="submission" date="2021-03" db="EMBL/GenBank/DDBJ databases">
        <authorList>
            <person name="Bekaert M."/>
        </authorList>
    </citation>
    <scope>NUCLEOTIDE SEQUENCE</scope>
</reference>
<comment type="caution">
    <text evidence="2">The sequence shown here is derived from an EMBL/GenBank/DDBJ whole genome shotgun (WGS) entry which is preliminary data.</text>
</comment>
<feature type="chain" id="PRO_5035874060" evidence="1">
    <location>
        <begin position="27"/>
        <end position="342"/>
    </location>
</feature>
<organism evidence="2 3">
    <name type="scientific">Mytilus edulis</name>
    <name type="common">Blue mussel</name>
    <dbReference type="NCBI Taxonomy" id="6550"/>
    <lineage>
        <taxon>Eukaryota</taxon>
        <taxon>Metazoa</taxon>
        <taxon>Spiralia</taxon>
        <taxon>Lophotrochozoa</taxon>
        <taxon>Mollusca</taxon>
        <taxon>Bivalvia</taxon>
        <taxon>Autobranchia</taxon>
        <taxon>Pteriomorphia</taxon>
        <taxon>Mytilida</taxon>
        <taxon>Mytiloidea</taxon>
        <taxon>Mytilidae</taxon>
        <taxon>Mytilinae</taxon>
        <taxon>Mytilus</taxon>
    </lineage>
</organism>
<feature type="signal peptide" evidence="1">
    <location>
        <begin position="1"/>
        <end position="26"/>
    </location>
</feature>
<proteinExistence type="predicted"/>
<sequence length="342" mass="37759">MYKNRLGMTCMSSFFSLAGLSLGVLSAGVASPAVVAVSGIYGAMYVGAGVQGLSKVFTRESIEEGSDPDELMMSLSLGCVAGAVAGGASCRTITEKTTETTLGSVTAYTEERLDDKRENCPVGAHLKDAGIKVLTNVAIDSAICTCAYVGKKVPAIVKEKIVGKPVTNGIYAMQGLDQPVGDDLDQVNNTKQPNWQEYRVRASYISKGQSKEHNHIHNNDNSDDSVKKAISYGRFRHVSKGLLISKMIVEYKYQGEIKEKNAHSGHAIEIPIEAENIKVYFKVFRFINTWCNVSKWDRFKNKWCDDSHIFNYQRPPEQRTFVLDGIVFYGITDEKHDDVNDM</sequence>
<evidence type="ECO:0000256" key="1">
    <source>
        <dbReference type="SAM" id="SignalP"/>
    </source>
</evidence>
<protein>
    <submittedName>
        <fullName evidence="2">Uncharacterized protein</fullName>
    </submittedName>
</protein>
<gene>
    <name evidence="2" type="ORF">MEDL_20377</name>
</gene>
<evidence type="ECO:0000313" key="2">
    <source>
        <dbReference type="EMBL" id="CAG2206044.1"/>
    </source>
</evidence>
<keyword evidence="1" id="KW-0732">Signal</keyword>
<name>A0A8S3RBU9_MYTED</name>